<organism evidence="1">
    <name type="scientific">Amphimedon queenslandica</name>
    <name type="common">Sponge</name>
    <dbReference type="NCBI Taxonomy" id="400682"/>
    <lineage>
        <taxon>Eukaryota</taxon>
        <taxon>Metazoa</taxon>
        <taxon>Porifera</taxon>
        <taxon>Demospongiae</taxon>
        <taxon>Heteroscleromorpha</taxon>
        <taxon>Haplosclerida</taxon>
        <taxon>Niphatidae</taxon>
        <taxon>Amphimedon</taxon>
    </lineage>
</organism>
<sequence length="136" mass="14800">MVYRSSVVGGLRCLPSETIECTSLPLQSIDDIHSSDCLSLGMLCVSDSITDDILEEDLQYTSCLLIDEARDTLDTTTASKTTNGGLGDSLDVVTKDLPVTLGASLSETFASFSTSRHVVLFLFKRLEQLRVNFNLT</sequence>
<proteinExistence type="predicted"/>
<evidence type="ECO:0000313" key="1">
    <source>
        <dbReference type="EnsemblMetazoa" id="Aqu2.1.40840_001"/>
    </source>
</evidence>
<dbReference type="STRING" id="400682.A0A1X7VLY4"/>
<reference evidence="1" key="1">
    <citation type="submission" date="2017-05" db="UniProtKB">
        <authorList>
            <consortium name="EnsemblMetazoa"/>
        </authorList>
    </citation>
    <scope>IDENTIFICATION</scope>
</reference>
<dbReference type="EnsemblMetazoa" id="Aqu2.1.40840_001">
    <property type="protein sequence ID" value="Aqu2.1.40840_001"/>
    <property type="gene ID" value="Aqu2.1.40840"/>
</dbReference>
<dbReference type="InParanoid" id="A0A1X7VLY4"/>
<accession>A0A1X7VLY4</accession>
<protein>
    <submittedName>
        <fullName evidence="1">Uncharacterized protein</fullName>
    </submittedName>
</protein>
<name>A0A1X7VLY4_AMPQE</name>
<dbReference type="eggNOG" id="ENOG502S75Z">
    <property type="taxonomic scope" value="Eukaryota"/>
</dbReference>
<dbReference type="AlphaFoldDB" id="A0A1X7VLY4"/>
<dbReference type="OMA" id="VLTICYS"/>